<keyword evidence="1" id="KW-0472">Membrane</keyword>
<protein>
    <submittedName>
        <fullName evidence="2">Cell division protein FtsB</fullName>
    </submittedName>
</protein>
<accession>A0A1M4VQ82</accession>
<dbReference type="RefSeq" id="WP_072790453.1">
    <property type="nucleotide sequence ID" value="NZ_FQUL01000018.1"/>
</dbReference>
<evidence type="ECO:0000256" key="1">
    <source>
        <dbReference type="SAM" id="Phobius"/>
    </source>
</evidence>
<keyword evidence="2" id="KW-0132">Cell division</keyword>
<dbReference type="STRING" id="1121881.SAMN02745225_01399"/>
<dbReference type="Pfam" id="PF04977">
    <property type="entry name" value="DivIC"/>
    <property type="match status" value="1"/>
</dbReference>
<dbReference type="AlphaFoldDB" id="A0A1M4VQ82"/>
<keyword evidence="2" id="KW-0131">Cell cycle</keyword>
<dbReference type="InterPro" id="IPR007060">
    <property type="entry name" value="FtsL/DivIC"/>
</dbReference>
<dbReference type="EMBL" id="FQUL01000018">
    <property type="protein sequence ID" value="SHE71196.1"/>
    <property type="molecule type" value="Genomic_DNA"/>
</dbReference>
<sequence>MTRKLRRRLAFVAIGVFSTGIYLGFVFPTTQFIAERHQLSSAQRELAALNRSNRELSTTVAKYEDPRFLDKLARDEFGLVKPGEFSYQIMPGSPLYVPPSGKPNSPAPLPGN</sequence>
<keyword evidence="1" id="KW-1133">Transmembrane helix</keyword>
<name>A0A1M4VQ82_9ACTN</name>
<feature type="transmembrane region" description="Helical" evidence="1">
    <location>
        <begin position="9"/>
        <end position="27"/>
    </location>
</feature>
<keyword evidence="3" id="KW-1185">Reference proteome</keyword>
<dbReference type="Proteomes" id="UP000184295">
    <property type="component" value="Unassembled WGS sequence"/>
</dbReference>
<proteinExistence type="predicted"/>
<reference evidence="3" key="1">
    <citation type="submission" date="2016-11" db="EMBL/GenBank/DDBJ databases">
        <authorList>
            <person name="Varghese N."/>
            <person name="Submissions S."/>
        </authorList>
    </citation>
    <scope>NUCLEOTIDE SEQUENCE [LARGE SCALE GENOMIC DNA]</scope>
    <source>
        <strain evidence="3">DSM 19514</strain>
    </source>
</reference>
<keyword evidence="1" id="KW-0812">Transmembrane</keyword>
<organism evidence="2 3">
    <name type="scientific">Ferrithrix thermotolerans DSM 19514</name>
    <dbReference type="NCBI Taxonomy" id="1121881"/>
    <lineage>
        <taxon>Bacteria</taxon>
        <taxon>Bacillati</taxon>
        <taxon>Actinomycetota</taxon>
        <taxon>Acidimicrobiia</taxon>
        <taxon>Acidimicrobiales</taxon>
        <taxon>Acidimicrobiaceae</taxon>
        <taxon>Ferrithrix</taxon>
    </lineage>
</organism>
<evidence type="ECO:0000313" key="3">
    <source>
        <dbReference type="Proteomes" id="UP000184295"/>
    </source>
</evidence>
<dbReference type="GO" id="GO:0051301">
    <property type="term" value="P:cell division"/>
    <property type="evidence" value="ECO:0007669"/>
    <property type="project" value="UniProtKB-KW"/>
</dbReference>
<gene>
    <name evidence="2" type="ORF">SAMN02745225_01399</name>
</gene>
<evidence type="ECO:0000313" key="2">
    <source>
        <dbReference type="EMBL" id="SHE71196.1"/>
    </source>
</evidence>